<dbReference type="EMBL" id="JMQN01000046">
    <property type="protein sequence ID" value="KEA62833.1"/>
    <property type="molecule type" value="Genomic_DNA"/>
</dbReference>
<dbReference type="PANTHER" id="PTHR42928">
    <property type="entry name" value="TRICARBOXYLATE-BINDING PROTEIN"/>
    <property type="match status" value="1"/>
</dbReference>
<keyword evidence="4" id="KW-1185">Reference proteome</keyword>
<comment type="similarity">
    <text evidence="1">Belongs to the UPF0065 (bug) family.</text>
</comment>
<gene>
    <name evidence="3" type="ORF">ADIMK_3032</name>
</gene>
<feature type="signal peptide" evidence="2">
    <location>
        <begin position="1"/>
        <end position="24"/>
    </location>
</feature>
<organism evidence="3 4">
    <name type="scientific">Marinobacterium lacunae</name>
    <dbReference type="NCBI Taxonomy" id="1232683"/>
    <lineage>
        <taxon>Bacteria</taxon>
        <taxon>Pseudomonadati</taxon>
        <taxon>Pseudomonadota</taxon>
        <taxon>Gammaproteobacteria</taxon>
        <taxon>Oceanospirillales</taxon>
        <taxon>Oceanospirillaceae</taxon>
        <taxon>Marinobacterium</taxon>
    </lineage>
</organism>
<dbReference type="STRING" id="1232683.ADIMK_3032"/>
<name>A0A081FWC8_9GAMM</name>
<evidence type="ECO:0000256" key="1">
    <source>
        <dbReference type="ARBA" id="ARBA00006987"/>
    </source>
</evidence>
<dbReference type="PIRSF" id="PIRSF017082">
    <property type="entry name" value="YflP"/>
    <property type="match status" value="1"/>
</dbReference>
<evidence type="ECO:0000313" key="3">
    <source>
        <dbReference type="EMBL" id="KEA62833.1"/>
    </source>
</evidence>
<dbReference type="PATRIC" id="fig|1232683.4.peg.2982"/>
<dbReference type="RefSeq" id="WP_036190017.1">
    <property type="nucleotide sequence ID" value="NZ_JMQN01000046.1"/>
</dbReference>
<proteinExistence type="inferred from homology"/>
<protein>
    <submittedName>
        <fullName evidence="3">Tricarboxylate transport protein TctC</fullName>
    </submittedName>
</protein>
<dbReference type="PANTHER" id="PTHR42928:SF5">
    <property type="entry name" value="BLR1237 PROTEIN"/>
    <property type="match status" value="1"/>
</dbReference>
<dbReference type="eggNOG" id="COG3181">
    <property type="taxonomic scope" value="Bacteria"/>
</dbReference>
<dbReference type="Gene3D" id="3.40.190.10">
    <property type="entry name" value="Periplasmic binding protein-like II"/>
    <property type="match status" value="1"/>
</dbReference>
<dbReference type="InterPro" id="IPR005064">
    <property type="entry name" value="BUG"/>
</dbReference>
<dbReference type="AlphaFoldDB" id="A0A081FWC8"/>
<dbReference type="SUPFAM" id="SSF53850">
    <property type="entry name" value="Periplasmic binding protein-like II"/>
    <property type="match status" value="1"/>
</dbReference>
<evidence type="ECO:0000256" key="2">
    <source>
        <dbReference type="SAM" id="SignalP"/>
    </source>
</evidence>
<dbReference type="Proteomes" id="UP000028252">
    <property type="component" value="Unassembled WGS sequence"/>
</dbReference>
<comment type="caution">
    <text evidence="3">The sequence shown here is derived from an EMBL/GenBank/DDBJ whole genome shotgun (WGS) entry which is preliminary data.</text>
</comment>
<sequence>MKKTLTKTLAALTFAGLIAGTAQAEYPEKDIQGIIQWGAGGSTDTVMRSVAPHAEDLLGRDIIMTNKTGGVGAIATKYVNAMKADGYTLLMGAENPQMYKVLGLADVDYSDMIPINVLARGIPIFVARNDAPYNNMKELIDYAKAHPGEIKTGSTGPGGLTSIVLAMLEAETHIDFTGVPYDGDGPALTALQGGAIDIMPAVLGAAIEHIKAGRMKVIGLVDTKANPLLPDTAPITDDFPGFNNYLPWGPFFGVFVKKGTPDEAVNKLVEAFHTAAQNPDFNDLMDKRGFSVMNISGQEAQTFLENYRSVSSWIVYDAGFARHSPEDFGIKRPQ</sequence>
<dbReference type="InterPro" id="IPR042100">
    <property type="entry name" value="Bug_dom1"/>
</dbReference>
<dbReference type="Gene3D" id="3.40.190.150">
    <property type="entry name" value="Bordetella uptake gene, domain 1"/>
    <property type="match status" value="1"/>
</dbReference>
<reference evidence="3 4" key="1">
    <citation type="submission" date="2014-04" db="EMBL/GenBank/DDBJ databases">
        <title>Marinobacterium kochiensis sp. nov., isolated from sediment sample collected from Kochi backwaters in Kerala, India.</title>
        <authorList>
            <person name="Singh A."/>
            <person name="Pinnaka A.K."/>
        </authorList>
    </citation>
    <scope>NUCLEOTIDE SEQUENCE [LARGE SCALE GENOMIC DNA]</scope>
    <source>
        <strain evidence="3 4">AK27</strain>
    </source>
</reference>
<feature type="chain" id="PRO_5001757311" evidence="2">
    <location>
        <begin position="25"/>
        <end position="334"/>
    </location>
</feature>
<dbReference type="CDD" id="cd07012">
    <property type="entry name" value="PBP2_Bug_TTT"/>
    <property type="match status" value="1"/>
</dbReference>
<keyword evidence="2" id="KW-0732">Signal</keyword>
<accession>A0A081FWC8</accession>
<dbReference type="Pfam" id="PF03401">
    <property type="entry name" value="TctC"/>
    <property type="match status" value="1"/>
</dbReference>
<dbReference type="OrthoDB" id="8970543at2"/>
<evidence type="ECO:0000313" key="4">
    <source>
        <dbReference type="Proteomes" id="UP000028252"/>
    </source>
</evidence>